<organism evidence="3 4">
    <name type="scientific">Apiotrichum porosum</name>
    <dbReference type="NCBI Taxonomy" id="105984"/>
    <lineage>
        <taxon>Eukaryota</taxon>
        <taxon>Fungi</taxon>
        <taxon>Dikarya</taxon>
        <taxon>Basidiomycota</taxon>
        <taxon>Agaricomycotina</taxon>
        <taxon>Tremellomycetes</taxon>
        <taxon>Trichosporonales</taxon>
        <taxon>Trichosporonaceae</taxon>
        <taxon>Apiotrichum</taxon>
    </lineage>
</organism>
<feature type="compositionally biased region" description="Polar residues" evidence="1">
    <location>
        <begin position="830"/>
        <end position="839"/>
    </location>
</feature>
<dbReference type="GO" id="GO:0006808">
    <property type="term" value="P:regulation of nitrogen utilization"/>
    <property type="evidence" value="ECO:0007669"/>
    <property type="project" value="TreeGrafter"/>
</dbReference>
<dbReference type="Proteomes" id="UP000279236">
    <property type="component" value="Unassembled WGS sequence"/>
</dbReference>
<reference evidence="3 4" key="1">
    <citation type="submission" date="2018-11" db="EMBL/GenBank/DDBJ databases">
        <title>Genome sequence of Apiotrichum porosum DSM 27194.</title>
        <authorList>
            <person name="Aliyu H."/>
            <person name="Gorte O."/>
            <person name="Ochsenreither K."/>
        </authorList>
    </citation>
    <scope>NUCLEOTIDE SEQUENCE [LARGE SCALE GENOMIC DNA]</scope>
    <source>
        <strain evidence="3 4">DSM 27194</strain>
    </source>
</reference>
<feature type="compositionally biased region" description="Low complexity" evidence="1">
    <location>
        <begin position="246"/>
        <end position="267"/>
    </location>
</feature>
<feature type="compositionally biased region" description="Acidic residues" evidence="1">
    <location>
        <begin position="372"/>
        <end position="397"/>
    </location>
</feature>
<feature type="region of interest" description="Disordered" evidence="1">
    <location>
        <begin position="85"/>
        <end position="115"/>
    </location>
</feature>
<evidence type="ECO:0000256" key="1">
    <source>
        <dbReference type="SAM" id="MobiDB-lite"/>
    </source>
</evidence>
<feature type="compositionally biased region" description="Basic and acidic residues" evidence="1">
    <location>
        <begin position="741"/>
        <end position="752"/>
    </location>
</feature>
<feature type="domain" description="Nitrogen regulatory protein areA GATA-like" evidence="2">
    <location>
        <begin position="58"/>
        <end position="84"/>
    </location>
</feature>
<name>A0A427XNC9_9TREE</name>
<dbReference type="GO" id="GO:0031930">
    <property type="term" value="P:mitochondria-nucleus signaling pathway"/>
    <property type="evidence" value="ECO:0007669"/>
    <property type="project" value="TreeGrafter"/>
</dbReference>
<dbReference type="EMBL" id="RSCE01000008">
    <property type="protein sequence ID" value="RSH80415.1"/>
    <property type="molecule type" value="Genomic_DNA"/>
</dbReference>
<gene>
    <name evidence="3" type="ORF">EHS24_008993</name>
</gene>
<dbReference type="InterPro" id="IPR053043">
    <property type="entry name" value="Ras-cAMP_regulatory"/>
</dbReference>
<keyword evidence="4" id="KW-1185">Reference proteome</keyword>
<feature type="region of interest" description="Disordered" evidence="1">
    <location>
        <begin position="1"/>
        <end position="34"/>
    </location>
</feature>
<dbReference type="Pfam" id="PF08550">
    <property type="entry name" value="GATA_AreA"/>
    <property type="match status" value="1"/>
</dbReference>
<feature type="compositionally biased region" description="Low complexity" evidence="1">
    <location>
        <begin position="316"/>
        <end position="330"/>
    </location>
</feature>
<dbReference type="PANTHER" id="PTHR28014:SF1">
    <property type="entry name" value="NEGATIVE REGULATOR OF RAS-CAMP PATHWAY"/>
    <property type="match status" value="1"/>
</dbReference>
<feature type="compositionally biased region" description="Basic and acidic residues" evidence="1">
    <location>
        <begin position="881"/>
        <end position="910"/>
    </location>
</feature>
<feature type="region of interest" description="Disordered" evidence="1">
    <location>
        <begin position="740"/>
        <end position="910"/>
    </location>
</feature>
<comment type="caution">
    <text evidence="3">The sequence shown here is derived from an EMBL/GenBank/DDBJ whole genome shotgun (WGS) entry which is preliminary data.</text>
</comment>
<accession>A0A427XNC9</accession>
<dbReference type="OrthoDB" id="515401at2759"/>
<feature type="compositionally biased region" description="Polar residues" evidence="1">
    <location>
        <begin position="777"/>
        <end position="797"/>
    </location>
</feature>
<feature type="compositionally biased region" description="Basic and acidic residues" evidence="1">
    <location>
        <begin position="435"/>
        <end position="452"/>
    </location>
</feature>
<feature type="compositionally biased region" description="Low complexity" evidence="1">
    <location>
        <begin position="167"/>
        <end position="176"/>
    </location>
</feature>
<sequence length="910" mass="97722">MPQGTASPSANAAPADPVDCLSPSPPAPRAARPRHAPLLALVPAAVPDEPPDEEVPSIWTVISRASDLVKDGERLENLAWRHWGAPTVGRRRSSSTLTTSSAEIGTPSDRGSIPRTRSFERRSFAGTLRLLVEESSSFKDWVEDARLKHPASPQSGTADTHPPAHPSSPVAAAATATPPPIPTVSLPHCSAPETPVSLEIRLVEPTPVPSRVGSLGGSLDATRSVAAKTATQPLLREDIDEEAEADPATTASATAPSAPAGPAAPQPRGRRAAGGRSFFIQSSPGKVSGSESSPQSASAIPPPAQAPPEPETNHVSSQGSNFRSSDDSSSAIVIKKKEKRHVSMANMRGRFQGEKARAAQAIADRNKKESSDEWEDEDEEEDEDEWEDDEPAQDTNDDPPAPHHHQPPHAAPEPHRRATEPIIPQAPTPPRTKKERAAEKARADAQRDAQRKREMFAKQAIFGAKVAPSEGLLTRTFNIGKSMIDLTQAGREDDHDELRRAPTLSHLGQLSMSPAMASPSGIMRSKSSAALPVQTGVSVTSRSHLSNSGDKRCPVGVEMETSDEESDDDYLQSEEVRAKLNALAAKREARDRAKVLAAQQQQQQQEAESLPAVTPPITAVSPVNVQATPVPVVPRGSGELDENGIVRPLSPTSRRRTIIMREMSESLRKNIIVEREKSSGRGAMGGSKFGQDHKRPPPGVHMSRLPTSSSAVNLAQLHNSPQHTGEALALARVRSNQVTDFKPHNNKLERHSSHPNLTAMGDHDNYTTQPPPPRPVQESNSRGPSPNHWQASSSTSPEARRRANVLGSGFLRPLTRVGGDGELGRARSTVALTTMTSPTAEPMHSSHSPTTHMPSSGSSGALRSPHLQAAPMMRSNTEGAGSREMERARVRRELAKRSEHTDTSYRMHGW</sequence>
<dbReference type="GO" id="GO:0000122">
    <property type="term" value="P:negative regulation of transcription by RNA polymerase II"/>
    <property type="evidence" value="ECO:0007669"/>
    <property type="project" value="TreeGrafter"/>
</dbReference>
<protein>
    <recommendedName>
        <fullName evidence="2">Nitrogen regulatory protein areA GATA-like domain-containing protein</fullName>
    </recommendedName>
</protein>
<feature type="compositionally biased region" description="Low complexity" evidence="1">
    <location>
        <begin position="842"/>
        <end position="860"/>
    </location>
</feature>
<evidence type="ECO:0000313" key="3">
    <source>
        <dbReference type="EMBL" id="RSH80415.1"/>
    </source>
</evidence>
<dbReference type="InterPro" id="IPR013860">
    <property type="entry name" value="AreA_GATA"/>
</dbReference>
<feature type="region of interest" description="Disordered" evidence="1">
    <location>
        <begin position="679"/>
        <end position="705"/>
    </location>
</feature>
<evidence type="ECO:0000313" key="4">
    <source>
        <dbReference type="Proteomes" id="UP000279236"/>
    </source>
</evidence>
<evidence type="ECO:0000259" key="2">
    <source>
        <dbReference type="Pfam" id="PF08550"/>
    </source>
</evidence>
<dbReference type="AlphaFoldDB" id="A0A427XNC9"/>
<feature type="compositionally biased region" description="Pro residues" evidence="1">
    <location>
        <begin position="300"/>
        <end position="310"/>
    </location>
</feature>
<feature type="compositionally biased region" description="Low complexity" evidence="1">
    <location>
        <begin position="1"/>
        <end position="15"/>
    </location>
</feature>
<dbReference type="GO" id="GO:0005737">
    <property type="term" value="C:cytoplasm"/>
    <property type="evidence" value="ECO:0007669"/>
    <property type="project" value="TreeGrafter"/>
</dbReference>
<feature type="region of interest" description="Disordered" evidence="1">
    <location>
        <begin position="502"/>
        <end position="555"/>
    </location>
</feature>
<proteinExistence type="predicted"/>
<feature type="compositionally biased region" description="Low complexity" evidence="1">
    <location>
        <begin position="274"/>
        <end position="299"/>
    </location>
</feature>
<dbReference type="RefSeq" id="XP_028475362.1">
    <property type="nucleotide sequence ID" value="XM_028624290.1"/>
</dbReference>
<dbReference type="GeneID" id="39593536"/>
<feature type="compositionally biased region" description="Polar residues" evidence="1">
    <location>
        <begin position="535"/>
        <end position="548"/>
    </location>
</feature>
<feature type="region of interest" description="Disordered" evidence="1">
    <location>
        <begin position="147"/>
        <end position="452"/>
    </location>
</feature>
<dbReference type="PANTHER" id="PTHR28014">
    <property type="entry name" value="NEGATIVE REGULATOR OF RAS-CAMP PATHWAY"/>
    <property type="match status" value="1"/>
</dbReference>